<dbReference type="EMBL" id="AMZH03028139">
    <property type="protein sequence ID" value="RRT33845.1"/>
    <property type="molecule type" value="Genomic_DNA"/>
</dbReference>
<comment type="caution">
    <text evidence="2">The sequence shown here is derived from an EMBL/GenBank/DDBJ whole genome shotgun (WGS) entry which is preliminary data.</text>
</comment>
<protein>
    <submittedName>
        <fullName evidence="2">Uncharacterized protein</fullName>
    </submittedName>
</protein>
<evidence type="ECO:0000313" key="2">
    <source>
        <dbReference type="EMBL" id="RRT33845.1"/>
    </source>
</evidence>
<evidence type="ECO:0000313" key="3">
    <source>
        <dbReference type="Proteomes" id="UP000287651"/>
    </source>
</evidence>
<dbReference type="AlphaFoldDB" id="A0A426X2Y6"/>
<reference evidence="2 3" key="1">
    <citation type="journal article" date="2014" name="Agronomy (Basel)">
        <title>A Draft Genome Sequence for Ensete ventricosum, the Drought-Tolerant Tree Against Hunger.</title>
        <authorList>
            <person name="Harrison J."/>
            <person name="Moore K.A."/>
            <person name="Paszkiewicz K."/>
            <person name="Jones T."/>
            <person name="Grant M."/>
            <person name="Ambacheew D."/>
            <person name="Muzemil S."/>
            <person name="Studholme D.J."/>
        </authorList>
    </citation>
    <scope>NUCLEOTIDE SEQUENCE [LARGE SCALE GENOMIC DNA]</scope>
</reference>
<name>A0A426X2Y6_ENSVE</name>
<feature type="region of interest" description="Disordered" evidence="1">
    <location>
        <begin position="1"/>
        <end position="83"/>
    </location>
</feature>
<organism evidence="2 3">
    <name type="scientific">Ensete ventricosum</name>
    <name type="common">Abyssinian banana</name>
    <name type="synonym">Musa ensete</name>
    <dbReference type="NCBI Taxonomy" id="4639"/>
    <lineage>
        <taxon>Eukaryota</taxon>
        <taxon>Viridiplantae</taxon>
        <taxon>Streptophyta</taxon>
        <taxon>Embryophyta</taxon>
        <taxon>Tracheophyta</taxon>
        <taxon>Spermatophyta</taxon>
        <taxon>Magnoliopsida</taxon>
        <taxon>Liliopsida</taxon>
        <taxon>Zingiberales</taxon>
        <taxon>Musaceae</taxon>
        <taxon>Ensete</taxon>
    </lineage>
</organism>
<proteinExistence type="predicted"/>
<dbReference type="Proteomes" id="UP000287651">
    <property type="component" value="Unassembled WGS sequence"/>
</dbReference>
<gene>
    <name evidence="2" type="ORF">B296_00036179</name>
</gene>
<accession>A0A426X2Y6</accession>
<evidence type="ECO:0000256" key="1">
    <source>
        <dbReference type="SAM" id="MobiDB-lite"/>
    </source>
</evidence>
<sequence length="83" mass="8533">MVGPLQGWPNAASAANNGGGHPRLAHKGRRSPTASPEGVGADRGATYGHRPFEGSSACPPTEGSGTYRRGSRPCLGRPPKSRL</sequence>